<evidence type="ECO:0000259" key="1">
    <source>
        <dbReference type="Pfam" id="PF03551"/>
    </source>
</evidence>
<dbReference type="Gene3D" id="1.10.10.10">
    <property type="entry name" value="Winged helix-like DNA-binding domain superfamily/Winged helix DNA-binding domain"/>
    <property type="match status" value="1"/>
</dbReference>
<reference evidence="2 3" key="1">
    <citation type="journal article" date="2015" name="Int. J. Syst. Evol. Microbiol.">
        <title>Thermococcus eurythermalis sp. nov., a conditional piezophilic hyperthermophilic archaeon with a wide temperature range isolated from an oil-immersed chimney in the Guaymas Basin.</title>
        <authorList>
            <person name="Zhao W."/>
            <person name="Zeng X."/>
            <person name="Xiao X."/>
        </authorList>
    </citation>
    <scope>NUCLEOTIDE SEQUENCE [LARGE SCALE GENOMIC DNA]</scope>
    <source>
        <strain evidence="2 3">A501</strain>
    </source>
</reference>
<dbReference type="PANTHER" id="PTHR33169:SF14">
    <property type="entry name" value="TRANSCRIPTIONAL REGULATOR RV3488"/>
    <property type="match status" value="1"/>
</dbReference>
<dbReference type="KEGG" id="teu:TEU_04440"/>
<dbReference type="Pfam" id="PF03551">
    <property type="entry name" value="PadR"/>
    <property type="match status" value="1"/>
</dbReference>
<protein>
    <submittedName>
        <fullName evidence="2">Transcriptional regulator</fullName>
    </submittedName>
</protein>
<organism evidence="2 3">
    <name type="scientific">Thermococcus eurythermalis</name>
    <dbReference type="NCBI Taxonomy" id="1505907"/>
    <lineage>
        <taxon>Archaea</taxon>
        <taxon>Methanobacteriati</taxon>
        <taxon>Methanobacteriota</taxon>
        <taxon>Thermococci</taxon>
        <taxon>Thermococcales</taxon>
        <taxon>Thermococcaceae</taxon>
        <taxon>Thermococcus</taxon>
    </lineage>
</organism>
<dbReference type="STRING" id="1505907.TEU_04440"/>
<dbReference type="InterPro" id="IPR036388">
    <property type="entry name" value="WH-like_DNA-bd_sf"/>
</dbReference>
<evidence type="ECO:0000313" key="3">
    <source>
        <dbReference type="Proteomes" id="UP000029980"/>
    </source>
</evidence>
<dbReference type="Proteomes" id="UP000029980">
    <property type="component" value="Chromosome"/>
</dbReference>
<proteinExistence type="predicted"/>
<dbReference type="PANTHER" id="PTHR33169">
    <property type="entry name" value="PADR-FAMILY TRANSCRIPTIONAL REGULATOR"/>
    <property type="match status" value="1"/>
</dbReference>
<keyword evidence="3" id="KW-1185">Reference proteome</keyword>
<dbReference type="AlphaFoldDB" id="A0A097QT40"/>
<dbReference type="EMBL" id="CP008887">
    <property type="protein sequence ID" value="AIU69645.1"/>
    <property type="molecule type" value="Genomic_DNA"/>
</dbReference>
<dbReference type="SUPFAM" id="SSF46785">
    <property type="entry name" value="Winged helix' DNA-binding domain"/>
    <property type="match status" value="1"/>
</dbReference>
<sequence>MLSGDRKEKALKKLRKDFRSGLYSYLVLSLLEKEGELHGYAIRKRLGELSGGRLVPSEGALYDILKSLKKLGLVRDSWAEIGGRPRKYYSLTELGEEVLNELRQELQVIVETLKRLEGLK</sequence>
<accession>A0A097QT40</accession>
<dbReference type="RefSeq" id="WP_050002625.1">
    <property type="nucleotide sequence ID" value="NZ_CP008887.1"/>
</dbReference>
<dbReference type="OrthoDB" id="56053at2157"/>
<dbReference type="InterPro" id="IPR005149">
    <property type="entry name" value="Tscrpt_reg_PadR_N"/>
</dbReference>
<dbReference type="HOGENOM" id="CLU_063440_3_3_2"/>
<dbReference type="InterPro" id="IPR036390">
    <property type="entry name" value="WH_DNA-bd_sf"/>
</dbReference>
<dbReference type="GeneID" id="25152683"/>
<gene>
    <name evidence="2" type="ORF">TEU_04440</name>
</gene>
<feature type="domain" description="Transcription regulator PadR N-terminal" evidence="1">
    <location>
        <begin position="27"/>
        <end position="100"/>
    </location>
</feature>
<evidence type="ECO:0000313" key="2">
    <source>
        <dbReference type="EMBL" id="AIU69645.1"/>
    </source>
</evidence>
<name>A0A097QT40_9EURY</name>
<dbReference type="InterPro" id="IPR052509">
    <property type="entry name" value="Metal_resp_DNA-bind_regulator"/>
</dbReference>